<evidence type="ECO:0000313" key="2">
    <source>
        <dbReference type="EMBL" id="BBX75550.1"/>
    </source>
</evidence>
<accession>A0A7I7MUC8</accession>
<protein>
    <submittedName>
        <fullName evidence="2">Uncharacterized protein</fullName>
    </submittedName>
</protein>
<reference evidence="2 3" key="1">
    <citation type="journal article" date="2019" name="Emerg. Microbes Infect.">
        <title>Comprehensive subspecies identification of 175 nontuberculous mycobacteria species based on 7547 genomic profiles.</title>
        <authorList>
            <person name="Matsumoto Y."/>
            <person name="Kinjo T."/>
            <person name="Motooka D."/>
            <person name="Nabeya D."/>
            <person name="Jung N."/>
            <person name="Uechi K."/>
            <person name="Horii T."/>
            <person name="Iida T."/>
            <person name="Fujita J."/>
            <person name="Nakamura S."/>
        </authorList>
    </citation>
    <scope>NUCLEOTIDE SEQUENCE [LARGE SCALE GENOMIC DNA]</scope>
    <source>
        <strain evidence="2 3">JCM 14233</strain>
    </source>
</reference>
<gene>
    <name evidence="2" type="ORF">MSHI_34560</name>
</gene>
<dbReference type="Proteomes" id="UP000467236">
    <property type="component" value="Chromosome"/>
</dbReference>
<evidence type="ECO:0000256" key="1">
    <source>
        <dbReference type="SAM" id="MobiDB-lite"/>
    </source>
</evidence>
<proteinExistence type="predicted"/>
<dbReference type="KEGG" id="mshj:MSHI_34560"/>
<feature type="region of interest" description="Disordered" evidence="1">
    <location>
        <begin position="46"/>
        <end position="70"/>
    </location>
</feature>
<dbReference type="AlphaFoldDB" id="A0A7I7MUC8"/>
<keyword evidence="3" id="KW-1185">Reference proteome</keyword>
<name>A0A7I7MUC8_9MYCO</name>
<evidence type="ECO:0000313" key="3">
    <source>
        <dbReference type="Proteomes" id="UP000467236"/>
    </source>
</evidence>
<dbReference type="EMBL" id="AP022575">
    <property type="protein sequence ID" value="BBX75550.1"/>
    <property type="molecule type" value="Genomic_DNA"/>
</dbReference>
<organism evidence="2 3">
    <name type="scientific">Mycobacterium shinjukuense</name>
    <dbReference type="NCBI Taxonomy" id="398694"/>
    <lineage>
        <taxon>Bacteria</taxon>
        <taxon>Bacillati</taxon>
        <taxon>Actinomycetota</taxon>
        <taxon>Actinomycetes</taxon>
        <taxon>Mycobacteriales</taxon>
        <taxon>Mycobacteriaceae</taxon>
        <taxon>Mycobacterium</taxon>
    </lineage>
</organism>
<sequence length="70" mass="7394">MGAVERTFSEDDAQAELGWKNAGHAAAIYTGDQARLRHRAIAEHAALGVHGEDDHGDTADATGGRQDPAR</sequence>